<keyword evidence="1" id="KW-1133">Transmembrane helix</keyword>
<keyword evidence="1" id="KW-0472">Membrane</keyword>
<proteinExistence type="predicted"/>
<keyword evidence="1" id="KW-0812">Transmembrane</keyword>
<feature type="transmembrane region" description="Helical" evidence="1">
    <location>
        <begin position="54"/>
        <end position="75"/>
    </location>
</feature>
<reference evidence="2" key="1">
    <citation type="submission" date="2023-07" db="EMBL/GenBank/DDBJ databases">
        <authorList>
            <consortium name="AG Swart"/>
            <person name="Singh M."/>
            <person name="Singh A."/>
            <person name="Seah K."/>
            <person name="Emmerich C."/>
        </authorList>
    </citation>
    <scope>NUCLEOTIDE SEQUENCE</scope>
    <source>
        <strain evidence="2">DP1</strain>
    </source>
</reference>
<comment type="caution">
    <text evidence="2">The sequence shown here is derived from an EMBL/GenBank/DDBJ whole genome shotgun (WGS) entry which is preliminary data.</text>
</comment>
<sequence length="98" mass="11278">MESLRMIMVLQTPGNMEVPMMYNFQPNLKFIQKPQDCGSLLVYFPASKPTPDCFIFIFAVGNFRLVVVTVGYILIATYEGSKDQMHLFFLSKIKFLDI</sequence>
<name>A0AAD1UFG0_EUPCR</name>
<keyword evidence="3" id="KW-1185">Reference proteome</keyword>
<dbReference type="Proteomes" id="UP001295684">
    <property type="component" value="Unassembled WGS sequence"/>
</dbReference>
<gene>
    <name evidence="2" type="ORF">ECRASSUSDP1_LOCUS7169</name>
</gene>
<dbReference type="EMBL" id="CAMPGE010006976">
    <property type="protein sequence ID" value="CAI2365898.1"/>
    <property type="molecule type" value="Genomic_DNA"/>
</dbReference>
<organism evidence="2 3">
    <name type="scientific">Euplotes crassus</name>
    <dbReference type="NCBI Taxonomy" id="5936"/>
    <lineage>
        <taxon>Eukaryota</taxon>
        <taxon>Sar</taxon>
        <taxon>Alveolata</taxon>
        <taxon>Ciliophora</taxon>
        <taxon>Intramacronucleata</taxon>
        <taxon>Spirotrichea</taxon>
        <taxon>Hypotrichia</taxon>
        <taxon>Euplotida</taxon>
        <taxon>Euplotidae</taxon>
        <taxon>Moneuplotes</taxon>
    </lineage>
</organism>
<accession>A0AAD1UFG0</accession>
<protein>
    <submittedName>
        <fullName evidence="2">Uncharacterized protein</fullName>
    </submittedName>
</protein>
<dbReference type="AlphaFoldDB" id="A0AAD1UFG0"/>
<evidence type="ECO:0000256" key="1">
    <source>
        <dbReference type="SAM" id="Phobius"/>
    </source>
</evidence>
<evidence type="ECO:0000313" key="2">
    <source>
        <dbReference type="EMBL" id="CAI2365898.1"/>
    </source>
</evidence>
<evidence type="ECO:0000313" key="3">
    <source>
        <dbReference type="Proteomes" id="UP001295684"/>
    </source>
</evidence>